<proteinExistence type="predicted"/>
<dbReference type="EMBL" id="BSXG01000234">
    <property type="protein sequence ID" value="GME33334.1"/>
    <property type="molecule type" value="Genomic_DNA"/>
</dbReference>
<keyword evidence="2" id="KW-1185">Reference proteome</keyword>
<protein>
    <submittedName>
        <fullName evidence="1">Uncharacterized protein</fullName>
    </submittedName>
</protein>
<reference evidence="1" key="1">
    <citation type="submission" date="2024-09" db="EMBL/GenBank/DDBJ databases">
        <title>Draft Genome Sequences of Neofusicoccum parvum.</title>
        <authorList>
            <person name="Ashida A."/>
            <person name="Camagna M."/>
            <person name="Tanaka A."/>
            <person name="Takemoto D."/>
        </authorList>
    </citation>
    <scope>NUCLEOTIDE SEQUENCE</scope>
    <source>
        <strain evidence="1">PPO83</strain>
    </source>
</reference>
<evidence type="ECO:0000313" key="2">
    <source>
        <dbReference type="Proteomes" id="UP001165186"/>
    </source>
</evidence>
<accession>A0ACB5SAY0</accession>
<evidence type="ECO:0000313" key="1">
    <source>
        <dbReference type="EMBL" id="GME33334.1"/>
    </source>
</evidence>
<comment type="caution">
    <text evidence="1">The sequence shown here is derived from an EMBL/GenBank/DDBJ whole genome shotgun (WGS) entry which is preliminary data.</text>
</comment>
<sequence length="97" mass="10174">MKLSLLTAFLLPIAAQACAQYKFCHCYDSNGVPNDRATAQVCSGLTGIASMVGVSKDSDGARECAAAKDKTLGNCSFRQWCKIAGATGADSSCRMKD</sequence>
<gene>
    <name evidence="1" type="primary">g7817</name>
    <name evidence="1" type="ORF">NpPPO83_00007817</name>
</gene>
<name>A0ACB5SAY0_9PEZI</name>
<organism evidence="1 2">
    <name type="scientific">Neofusicoccum parvum</name>
    <dbReference type="NCBI Taxonomy" id="310453"/>
    <lineage>
        <taxon>Eukaryota</taxon>
        <taxon>Fungi</taxon>
        <taxon>Dikarya</taxon>
        <taxon>Ascomycota</taxon>
        <taxon>Pezizomycotina</taxon>
        <taxon>Dothideomycetes</taxon>
        <taxon>Dothideomycetes incertae sedis</taxon>
        <taxon>Botryosphaeriales</taxon>
        <taxon>Botryosphaeriaceae</taxon>
        <taxon>Neofusicoccum</taxon>
    </lineage>
</organism>
<dbReference type="Proteomes" id="UP001165186">
    <property type="component" value="Unassembled WGS sequence"/>
</dbReference>